<dbReference type="Proteomes" id="UP000184188">
    <property type="component" value="Unassembled WGS sequence"/>
</dbReference>
<evidence type="ECO:0000313" key="3">
    <source>
        <dbReference type="Proteomes" id="UP000184188"/>
    </source>
</evidence>
<accession>A0A1L9SNQ9</accession>
<gene>
    <name evidence="2" type="ORF">ASPZODRAFT_1327197</name>
</gene>
<protein>
    <submittedName>
        <fullName evidence="2">Uncharacterized protein</fullName>
    </submittedName>
</protein>
<feature type="transmembrane region" description="Helical" evidence="1">
    <location>
        <begin position="147"/>
        <end position="167"/>
    </location>
</feature>
<feature type="transmembrane region" description="Helical" evidence="1">
    <location>
        <begin position="106"/>
        <end position="127"/>
    </location>
</feature>
<evidence type="ECO:0000256" key="1">
    <source>
        <dbReference type="SAM" id="Phobius"/>
    </source>
</evidence>
<keyword evidence="1" id="KW-0812">Transmembrane</keyword>
<proteinExistence type="predicted"/>
<dbReference type="RefSeq" id="XP_022583338.1">
    <property type="nucleotide sequence ID" value="XM_022723095.1"/>
</dbReference>
<keyword evidence="1" id="KW-0472">Membrane</keyword>
<dbReference type="VEuPathDB" id="FungiDB:ASPZODRAFT_1327197"/>
<reference evidence="3" key="1">
    <citation type="journal article" date="2017" name="Genome Biol.">
        <title>Comparative genomics reveals high biological diversity and specific adaptations in the industrially and medically important fungal genus Aspergillus.</title>
        <authorList>
            <person name="de Vries R.P."/>
            <person name="Riley R."/>
            <person name="Wiebenga A."/>
            <person name="Aguilar-Osorio G."/>
            <person name="Amillis S."/>
            <person name="Uchima C.A."/>
            <person name="Anderluh G."/>
            <person name="Asadollahi M."/>
            <person name="Askin M."/>
            <person name="Barry K."/>
            <person name="Battaglia E."/>
            <person name="Bayram O."/>
            <person name="Benocci T."/>
            <person name="Braus-Stromeyer S.A."/>
            <person name="Caldana C."/>
            <person name="Canovas D."/>
            <person name="Cerqueira G.C."/>
            <person name="Chen F."/>
            <person name="Chen W."/>
            <person name="Choi C."/>
            <person name="Clum A."/>
            <person name="Dos Santos R.A."/>
            <person name="Damasio A.R."/>
            <person name="Diallinas G."/>
            <person name="Emri T."/>
            <person name="Fekete E."/>
            <person name="Flipphi M."/>
            <person name="Freyberg S."/>
            <person name="Gallo A."/>
            <person name="Gournas C."/>
            <person name="Habgood R."/>
            <person name="Hainaut M."/>
            <person name="Harispe M.L."/>
            <person name="Henrissat B."/>
            <person name="Hilden K.S."/>
            <person name="Hope R."/>
            <person name="Hossain A."/>
            <person name="Karabika E."/>
            <person name="Karaffa L."/>
            <person name="Karanyi Z."/>
            <person name="Krasevec N."/>
            <person name="Kuo A."/>
            <person name="Kusch H."/>
            <person name="LaButti K."/>
            <person name="Lagendijk E.L."/>
            <person name="Lapidus A."/>
            <person name="Levasseur A."/>
            <person name="Lindquist E."/>
            <person name="Lipzen A."/>
            <person name="Logrieco A.F."/>
            <person name="MacCabe A."/>
            <person name="Maekelae M.R."/>
            <person name="Malavazi I."/>
            <person name="Melin P."/>
            <person name="Meyer V."/>
            <person name="Mielnichuk N."/>
            <person name="Miskei M."/>
            <person name="Molnar A.P."/>
            <person name="Mule G."/>
            <person name="Ngan C.Y."/>
            <person name="Orejas M."/>
            <person name="Orosz E."/>
            <person name="Ouedraogo J.P."/>
            <person name="Overkamp K.M."/>
            <person name="Park H.-S."/>
            <person name="Perrone G."/>
            <person name="Piumi F."/>
            <person name="Punt P.J."/>
            <person name="Ram A.F."/>
            <person name="Ramon A."/>
            <person name="Rauscher S."/>
            <person name="Record E."/>
            <person name="Riano-Pachon D.M."/>
            <person name="Robert V."/>
            <person name="Roehrig J."/>
            <person name="Ruller R."/>
            <person name="Salamov A."/>
            <person name="Salih N.S."/>
            <person name="Samson R.A."/>
            <person name="Sandor E."/>
            <person name="Sanguinetti M."/>
            <person name="Schuetze T."/>
            <person name="Sepcic K."/>
            <person name="Shelest E."/>
            <person name="Sherlock G."/>
            <person name="Sophianopoulou V."/>
            <person name="Squina F.M."/>
            <person name="Sun H."/>
            <person name="Susca A."/>
            <person name="Todd R.B."/>
            <person name="Tsang A."/>
            <person name="Unkles S.E."/>
            <person name="van de Wiele N."/>
            <person name="van Rossen-Uffink D."/>
            <person name="Oliveira J.V."/>
            <person name="Vesth T.C."/>
            <person name="Visser J."/>
            <person name="Yu J.-H."/>
            <person name="Zhou M."/>
            <person name="Andersen M.R."/>
            <person name="Archer D.B."/>
            <person name="Baker S.E."/>
            <person name="Benoit I."/>
            <person name="Brakhage A.A."/>
            <person name="Braus G.H."/>
            <person name="Fischer R."/>
            <person name="Frisvad J.C."/>
            <person name="Goldman G.H."/>
            <person name="Houbraken J."/>
            <person name="Oakley B."/>
            <person name="Pocsi I."/>
            <person name="Scazzocchio C."/>
            <person name="Seiboth B."/>
            <person name="vanKuyk P.A."/>
            <person name="Wortman J."/>
            <person name="Dyer P.S."/>
            <person name="Grigoriev I.V."/>
        </authorList>
    </citation>
    <scope>NUCLEOTIDE SEQUENCE [LARGE SCALE GENOMIC DNA]</scope>
    <source>
        <strain evidence="3">CBS 506.65</strain>
    </source>
</reference>
<keyword evidence="3" id="KW-1185">Reference proteome</keyword>
<dbReference type="EMBL" id="KV878338">
    <property type="protein sequence ID" value="OJJ48828.1"/>
    <property type="molecule type" value="Genomic_DNA"/>
</dbReference>
<sequence length="168" mass="19519">MSNENITSTDFWDPTSTCDSCLSCRLEISVERSYEARLASWSHITYCVHAIGQGDVGKGGLLTGFIGSLSTCTSPWNIYPHISRRFFPHTFALLCKHGAQALRLPFFSFSLTLLCFFLILLLFFWPLRWRWYCYTNQADYRFPFPRSVRGICLLLELICFFIFGPYYL</sequence>
<dbReference type="AlphaFoldDB" id="A0A1L9SNQ9"/>
<keyword evidence="1" id="KW-1133">Transmembrane helix</keyword>
<name>A0A1L9SNQ9_9EURO</name>
<evidence type="ECO:0000313" key="2">
    <source>
        <dbReference type="EMBL" id="OJJ48828.1"/>
    </source>
</evidence>
<organism evidence="2 3">
    <name type="scientific">Penicilliopsis zonata CBS 506.65</name>
    <dbReference type="NCBI Taxonomy" id="1073090"/>
    <lineage>
        <taxon>Eukaryota</taxon>
        <taxon>Fungi</taxon>
        <taxon>Dikarya</taxon>
        <taxon>Ascomycota</taxon>
        <taxon>Pezizomycotina</taxon>
        <taxon>Eurotiomycetes</taxon>
        <taxon>Eurotiomycetidae</taxon>
        <taxon>Eurotiales</taxon>
        <taxon>Aspergillaceae</taxon>
        <taxon>Penicilliopsis</taxon>
    </lineage>
</organism>
<dbReference type="GeneID" id="34609560"/>